<dbReference type="Gene3D" id="1.10.287.1700">
    <property type="match status" value="1"/>
</dbReference>
<evidence type="ECO:0000256" key="1">
    <source>
        <dbReference type="ARBA" id="ARBA00004413"/>
    </source>
</evidence>
<evidence type="ECO:0000256" key="6">
    <source>
        <dbReference type="ARBA" id="ARBA00022500"/>
    </source>
</evidence>
<keyword evidence="13" id="KW-1185">Reference proteome</keyword>
<evidence type="ECO:0000256" key="5">
    <source>
        <dbReference type="ARBA" id="ARBA00022475"/>
    </source>
</evidence>
<evidence type="ECO:0000256" key="2">
    <source>
        <dbReference type="ARBA" id="ARBA00010004"/>
    </source>
</evidence>
<accession>A0ABU5CP91</accession>
<gene>
    <name evidence="12" type="primary">fliJ</name>
    <name evidence="12" type="ORF">RWD45_05640</name>
</gene>
<dbReference type="EMBL" id="JAWDIQ010000001">
    <property type="protein sequence ID" value="MDY0408159.1"/>
    <property type="molecule type" value="Genomic_DNA"/>
</dbReference>
<keyword evidence="10" id="KW-1006">Bacterial flagellum protein export</keyword>
<evidence type="ECO:0000313" key="12">
    <source>
        <dbReference type="EMBL" id="MDY0408159.1"/>
    </source>
</evidence>
<dbReference type="RefSeq" id="WP_320378915.1">
    <property type="nucleotide sequence ID" value="NZ_JAWDIQ010000001.1"/>
</dbReference>
<dbReference type="NCBIfam" id="TIGR02473">
    <property type="entry name" value="flagell_FliJ"/>
    <property type="match status" value="1"/>
</dbReference>
<keyword evidence="6" id="KW-0145">Chemotaxis</keyword>
<keyword evidence="12" id="KW-0966">Cell projection</keyword>
<reference evidence="12 13" key="1">
    <citation type="submission" date="2023-10" db="EMBL/GenBank/DDBJ databases">
        <title>Virgibacillus soli CC-YMP-6 genome.</title>
        <authorList>
            <person name="Miliotis G."/>
            <person name="Sengupta P."/>
            <person name="Hameed A."/>
            <person name="Chuvochina M."/>
            <person name="Mcdonagh F."/>
            <person name="Simpson A.C."/>
            <person name="Singh N.K."/>
            <person name="Rekha P.D."/>
            <person name="Raman K."/>
            <person name="Hugenholtz P."/>
            <person name="Venkateswaran K."/>
        </authorList>
    </citation>
    <scope>NUCLEOTIDE SEQUENCE [LARGE SCALE GENOMIC DNA]</scope>
    <source>
        <strain evidence="12 13">CC-YMP-6</strain>
    </source>
</reference>
<evidence type="ECO:0000256" key="3">
    <source>
        <dbReference type="ARBA" id="ARBA00020392"/>
    </source>
</evidence>
<dbReference type="Pfam" id="PF02050">
    <property type="entry name" value="FliJ"/>
    <property type="match status" value="1"/>
</dbReference>
<name>A0ABU5CP91_9BACI</name>
<comment type="caution">
    <text evidence="12">The sequence shown here is derived from an EMBL/GenBank/DDBJ whole genome shotgun (WGS) entry which is preliminary data.</text>
</comment>
<evidence type="ECO:0000256" key="9">
    <source>
        <dbReference type="ARBA" id="ARBA00023136"/>
    </source>
</evidence>
<sequence length="146" mass="17712">MAEIAVFSKIKSIKDREKMDAQKAYHQSMEIFETIGTKLYNLLRKKEDAEQSYENYLQQQVPIEKVKEQILYIEMLNKKIVDLQREIQLARNDMEMKQEVLTEAYVEVKKFEKIIENRNKEKRETELRLENNMMDEISIRQFMNNR</sequence>
<evidence type="ECO:0000256" key="4">
    <source>
        <dbReference type="ARBA" id="ARBA00022448"/>
    </source>
</evidence>
<comment type="similarity">
    <text evidence="2">Belongs to the FliJ family.</text>
</comment>
<keyword evidence="7" id="KW-1005">Bacterial flagellum biogenesis</keyword>
<proteinExistence type="inferred from homology"/>
<keyword evidence="11" id="KW-0175">Coiled coil</keyword>
<keyword evidence="12" id="KW-0282">Flagellum</keyword>
<dbReference type="InterPro" id="IPR012823">
    <property type="entry name" value="Flagell_FliJ"/>
</dbReference>
<evidence type="ECO:0000313" key="13">
    <source>
        <dbReference type="Proteomes" id="UP001275315"/>
    </source>
</evidence>
<evidence type="ECO:0000256" key="11">
    <source>
        <dbReference type="SAM" id="Coils"/>
    </source>
</evidence>
<dbReference type="Proteomes" id="UP001275315">
    <property type="component" value="Unassembled WGS sequence"/>
</dbReference>
<evidence type="ECO:0000256" key="8">
    <source>
        <dbReference type="ARBA" id="ARBA00022927"/>
    </source>
</evidence>
<keyword evidence="4" id="KW-0813">Transport</keyword>
<organism evidence="12 13">
    <name type="scientific">Paracerasibacillus soli</name>
    <dbReference type="NCBI Taxonomy" id="480284"/>
    <lineage>
        <taxon>Bacteria</taxon>
        <taxon>Bacillati</taxon>
        <taxon>Bacillota</taxon>
        <taxon>Bacilli</taxon>
        <taxon>Bacillales</taxon>
        <taxon>Bacillaceae</taxon>
        <taxon>Paracerasibacillus</taxon>
    </lineage>
</organism>
<keyword evidence="9" id="KW-0472">Membrane</keyword>
<evidence type="ECO:0000256" key="10">
    <source>
        <dbReference type="ARBA" id="ARBA00023225"/>
    </source>
</evidence>
<evidence type="ECO:0000256" key="7">
    <source>
        <dbReference type="ARBA" id="ARBA00022795"/>
    </source>
</evidence>
<protein>
    <recommendedName>
        <fullName evidence="3">Flagellar FliJ protein</fullName>
    </recommendedName>
</protein>
<feature type="coiled-coil region" evidence="11">
    <location>
        <begin position="39"/>
        <end position="128"/>
    </location>
</feature>
<keyword evidence="5" id="KW-1003">Cell membrane</keyword>
<keyword evidence="12" id="KW-0969">Cilium</keyword>
<comment type="subcellular location">
    <subcellularLocation>
        <location evidence="1">Cell membrane</location>
        <topology evidence="1">Peripheral membrane protein</topology>
        <orientation evidence="1">Cytoplasmic side</orientation>
    </subcellularLocation>
</comment>
<keyword evidence="8" id="KW-0653">Protein transport</keyword>
<dbReference type="InterPro" id="IPR053716">
    <property type="entry name" value="Flag_assembly_chemotaxis_eff"/>
</dbReference>